<dbReference type="InterPro" id="IPR003742">
    <property type="entry name" value="RlmH-like"/>
</dbReference>
<accession>A0A8G2FH47</accession>
<dbReference type="RefSeq" id="WP_245594117.1">
    <property type="nucleotide sequence ID" value="NZ_FTNE01000014.1"/>
</dbReference>
<dbReference type="AlphaFoldDB" id="A0A8G2FH47"/>
<feature type="binding site" evidence="5">
    <location>
        <begin position="122"/>
        <end position="127"/>
    </location>
    <ligand>
        <name>S-adenosyl-L-methionine</name>
        <dbReference type="ChEBI" id="CHEBI:59789"/>
    </ligand>
</feature>
<comment type="catalytic activity">
    <reaction evidence="5">
        <text>pseudouridine(1915) in 23S rRNA + S-adenosyl-L-methionine = N(3)-methylpseudouridine(1915) in 23S rRNA + S-adenosyl-L-homocysteine + H(+)</text>
        <dbReference type="Rhea" id="RHEA:42752"/>
        <dbReference type="Rhea" id="RHEA-COMP:10221"/>
        <dbReference type="Rhea" id="RHEA-COMP:10222"/>
        <dbReference type="ChEBI" id="CHEBI:15378"/>
        <dbReference type="ChEBI" id="CHEBI:57856"/>
        <dbReference type="ChEBI" id="CHEBI:59789"/>
        <dbReference type="ChEBI" id="CHEBI:65314"/>
        <dbReference type="ChEBI" id="CHEBI:74486"/>
        <dbReference type="EC" id="2.1.1.177"/>
    </reaction>
</comment>
<keyword evidence="3 5" id="KW-0949">S-adenosyl-L-methionine</keyword>
<dbReference type="CDD" id="cd18081">
    <property type="entry name" value="RlmH-like"/>
    <property type="match status" value="1"/>
</dbReference>
<dbReference type="SUPFAM" id="SSF75217">
    <property type="entry name" value="alpha/beta knot"/>
    <property type="match status" value="1"/>
</dbReference>
<sequence>MRAAESRLRVIAVGRESSGPEAELFARYAKRMNPVLGLVALADGVGSAAEIKRRESALILGKIGAGDFVVALDQGGAMPDSVGLATMFAGWRDSGRAVAFVIGGAEGLDGAVLARAEARLSLGRLTLPHMLARVLLAEQLYRAQCILAGHPYHRAGRPSD</sequence>
<evidence type="ECO:0000256" key="4">
    <source>
        <dbReference type="ARBA" id="ARBA00038303"/>
    </source>
</evidence>
<evidence type="ECO:0000256" key="3">
    <source>
        <dbReference type="ARBA" id="ARBA00022691"/>
    </source>
</evidence>
<keyword evidence="5" id="KW-0698">rRNA processing</keyword>
<dbReference type="Proteomes" id="UP000186308">
    <property type="component" value="Unassembled WGS sequence"/>
</dbReference>
<name>A0A8G2FH47_ACIRU</name>
<dbReference type="EC" id="2.1.1.177" evidence="5"/>
<feature type="binding site" evidence="5">
    <location>
        <position position="103"/>
    </location>
    <ligand>
        <name>S-adenosyl-L-methionine</name>
        <dbReference type="ChEBI" id="CHEBI:59789"/>
    </ligand>
</feature>
<dbReference type="Gene3D" id="3.40.1280.10">
    <property type="match status" value="1"/>
</dbReference>
<protein>
    <recommendedName>
        <fullName evidence="5">Ribosomal RNA large subunit methyltransferase H</fullName>
        <ecNumber evidence="5">2.1.1.177</ecNumber>
    </recommendedName>
    <alternativeName>
        <fullName evidence="5">23S rRNA (pseudouridine1915-N3)-methyltransferase</fullName>
    </alternativeName>
    <alternativeName>
        <fullName evidence="5">23S rRNA m3Psi1915 methyltransferase</fullName>
    </alternativeName>
    <alternativeName>
        <fullName evidence="5">rRNA (pseudouridine-N3-)-methyltransferase RlmH</fullName>
    </alternativeName>
</protein>
<evidence type="ECO:0000313" key="7">
    <source>
        <dbReference type="Proteomes" id="UP000186308"/>
    </source>
</evidence>
<dbReference type="GO" id="GO:0070038">
    <property type="term" value="F:rRNA (pseudouridine-N3-)-methyltransferase activity"/>
    <property type="evidence" value="ECO:0007669"/>
    <property type="project" value="UniProtKB-UniRule"/>
</dbReference>
<dbReference type="PIRSF" id="PIRSF004505">
    <property type="entry name" value="MT_bac"/>
    <property type="match status" value="1"/>
</dbReference>
<comment type="subunit">
    <text evidence="5">Homodimer.</text>
</comment>
<dbReference type="PANTHER" id="PTHR33603">
    <property type="entry name" value="METHYLTRANSFERASE"/>
    <property type="match status" value="1"/>
</dbReference>
<comment type="function">
    <text evidence="5">Specifically methylates the pseudouridine at position 1915 (m3Psi1915) in 23S rRNA.</text>
</comment>
<evidence type="ECO:0000313" key="6">
    <source>
        <dbReference type="EMBL" id="SIR06071.1"/>
    </source>
</evidence>
<dbReference type="Pfam" id="PF02590">
    <property type="entry name" value="SPOUT_MTase"/>
    <property type="match status" value="1"/>
</dbReference>
<comment type="similarity">
    <text evidence="4 5">Belongs to the RNA methyltransferase RlmH family.</text>
</comment>
<comment type="subcellular location">
    <subcellularLocation>
        <location evidence="5">Cytoplasm</location>
    </subcellularLocation>
</comment>
<reference evidence="6 7" key="1">
    <citation type="submission" date="2017-01" db="EMBL/GenBank/DDBJ databases">
        <authorList>
            <person name="Varghese N."/>
            <person name="Submissions S."/>
        </authorList>
    </citation>
    <scope>NUCLEOTIDE SEQUENCE [LARGE SCALE GENOMIC DNA]</scope>
    <source>
        <strain evidence="6 7">ATCC 35905</strain>
    </source>
</reference>
<dbReference type="EMBL" id="FTNE01000014">
    <property type="protein sequence ID" value="SIR06071.1"/>
    <property type="molecule type" value="Genomic_DNA"/>
</dbReference>
<evidence type="ECO:0000256" key="2">
    <source>
        <dbReference type="ARBA" id="ARBA00022679"/>
    </source>
</evidence>
<dbReference type="HAMAP" id="MF_00658">
    <property type="entry name" value="23SrRNA_methyltr_H"/>
    <property type="match status" value="1"/>
</dbReference>
<evidence type="ECO:0000256" key="5">
    <source>
        <dbReference type="HAMAP-Rule" id="MF_00658"/>
    </source>
</evidence>
<proteinExistence type="inferred from homology"/>
<keyword evidence="2 5" id="KW-0808">Transferase</keyword>
<feature type="binding site" evidence="5">
    <location>
        <position position="72"/>
    </location>
    <ligand>
        <name>S-adenosyl-L-methionine</name>
        <dbReference type="ChEBI" id="CHEBI:59789"/>
    </ligand>
</feature>
<dbReference type="InterPro" id="IPR029026">
    <property type="entry name" value="tRNA_m1G_MTases_N"/>
</dbReference>
<organism evidence="6 7">
    <name type="scientific">Acidiphilium rubrum</name>
    <dbReference type="NCBI Taxonomy" id="526"/>
    <lineage>
        <taxon>Bacteria</taxon>
        <taxon>Pseudomonadati</taxon>
        <taxon>Pseudomonadota</taxon>
        <taxon>Alphaproteobacteria</taxon>
        <taxon>Acetobacterales</taxon>
        <taxon>Acidocellaceae</taxon>
        <taxon>Acidiphilium</taxon>
    </lineage>
</organism>
<keyword evidence="5" id="KW-0963">Cytoplasm</keyword>
<dbReference type="InterPro" id="IPR029028">
    <property type="entry name" value="Alpha/beta_knot_MTases"/>
</dbReference>
<evidence type="ECO:0000256" key="1">
    <source>
        <dbReference type="ARBA" id="ARBA00022603"/>
    </source>
</evidence>
<gene>
    <name evidence="5" type="primary">rlmH</name>
    <name evidence="6" type="ORF">SAMN05421828_11489</name>
</gene>
<dbReference type="GO" id="GO:0005737">
    <property type="term" value="C:cytoplasm"/>
    <property type="evidence" value="ECO:0007669"/>
    <property type="project" value="UniProtKB-SubCell"/>
</dbReference>
<keyword evidence="7" id="KW-1185">Reference proteome</keyword>
<comment type="caution">
    <text evidence="6">The sequence shown here is derived from an EMBL/GenBank/DDBJ whole genome shotgun (WGS) entry which is preliminary data.</text>
</comment>
<dbReference type="PANTHER" id="PTHR33603:SF1">
    <property type="entry name" value="RIBOSOMAL RNA LARGE SUBUNIT METHYLTRANSFERASE H"/>
    <property type="match status" value="1"/>
</dbReference>
<keyword evidence="1 5" id="KW-0489">Methyltransferase</keyword>